<evidence type="ECO:0000313" key="2">
    <source>
        <dbReference type="Proteomes" id="UP000054359"/>
    </source>
</evidence>
<reference evidence="1 2" key="1">
    <citation type="submission" date="2013-11" db="EMBL/GenBank/DDBJ databases">
        <title>Genome sequencing of Stegodyphus mimosarum.</title>
        <authorList>
            <person name="Bechsgaard J."/>
        </authorList>
    </citation>
    <scope>NUCLEOTIDE SEQUENCE [LARGE SCALE GENOMIC DNA]</scope>
</reference>
<dbReference type="EMBL" id="KK122591">
    <property type="protein sequence ID" value="KFM83093.1"/>
    <property type="molecule type" value="Genomic_DNA"/>
</dbReference>
<organism evidence="1 2">
    <name type="scientific">Stegodyphus mimosarum</name>
    <name type="common">African social velvet spider</name>
    <dbReference type="NCBI Taxonomy" id="407821"/>
    <lineage>
        <taxon>Eukaryota</taxon>
        <taxon>Metazoa</taxon>
        <taxon>Ecdysozoa</taxon>
        <taxon>Arthropoda</taxon>
        <taxon>Chelicerata</taxon>
        <taxon>Arachnida</taxon>
        <taxon>Araneae</taxon>
        <taxon>Araneomorphae</taxon>
        <taxon>Entelegynae</taxon>
        <taxon>Eresoidea</taxon>
        <taxon>Eresidae</taxon>
        <taxon>Stegodyphus</taxon>
    </lineage>
</organism>
<proteinExistence type="predicted"/>
<accession>A0A087V0F4</accession>
<feature type="non-terminal residue" evidence="1">
    <location>
        <position position="37"/>
    </location>
</feature>
<evidence type="ECO:0000313" key="1">
    <source>
        <dbReference type="EMBL" id="KFM83093.1"/>
    </source>
</evidence>
<dbReference type="AlphaFoldDB" id="A0A087V0F4"/>
<dbReference type="Proteomes" id="UP000054359">
    <property type="component" value="Unassembled WGS sequence"/>
</dbReference>
<gene>
    <name evidence="1" type="ORF">X975_20332</name>
</gene>
<keyword evidence="2" id="KW-1185">Reference proteome</keyword>
<protein>
    <submittedName>
        <fullName evidence="1">Uncharacterized protein</fullName>
    </submittedName>
</protein>
<name>A0A087V0F4_STEMI</name>
<sequence>MNFAGSQILKFLLVLRKILFPVQKSGKKFMNLKSHII</sequence>